<protein>
    <submittedName>
        <fullName evidence="2">Beta-lactamase domain-containing protein</fullName>
    </submittedName>
    <submittedName>
        <fullName evidence="3">MBL fold metallo-hydrolase</fullName>
    </submittedName>
</protein>
<dbReference type="GeneID" id="63144853"/>
<dbReference type="AlphaFoldDB" id="A0A2J0PV29"/>
<reference evidence="2 4" key="1">
    <citation type="submission" date="2016-03" db="EMBL/GenBank/DDBJ databases">
        <authorList>
            <consortium name="Pathogen Informatics"/>
        </authorList>
    </citation>
    <scope>NUCLEOTIDE SEQUENCE [LARGE SCALE GENOMIC DNA]</scope>
    <source>
        <strain evidence="4">e1424</strain>
        <strain evidence="2">E1424</strain>
    </source>
</reference>
<accession>A0A2J0PV29</accession>
<evidence type="ECO:0000313" key="2">
    <source>
        <dbReference type="EMBL" id="CZY23876.1"/>
    </source>
</evidence>
<dbReference type="CDD" id="cd07713">
    <property type="entry name" value="DHPS-like_MBL-fold"/>
    <property type="match status" value="1"/>
</dbReference>
<comment type="caution">
    <text evidence="3">The sequence shown here is derived from an EMBL/GenBank/DDBJ whole genome shotgun (WGS) entry which is preliminary data.</text>
</comment>
<reference evidence="3 5" key="2">
    <citation type="journal article" date="2017" name="J. Antimicrob. Chemother.">
        <title>Characterization of the population structure, drug resistance mechanisms and plasmids of the community-associated Enterobacter cloacae complex in China.</title>
        <authorList>
            <person name="Zhou K."/>
            <person name="Yu W."/>
            <person name="Cao X."/>
            <person name="Shen P."/>
            <person name="Lu H."/>
            <person name="Luo Q."/>
            <person name="Rossen J.W.A."/>
            <person name="Xiao Y."/>
        </authorList>
    </citation>
    <scope>NUCLEOTIDE SEQUENCE [LARGE SCALE GENOMIC DNA]</scope>
    <source>
        <strain evidence="3 5">ECC904</strain>
    </source>
</reference>
<dbReference type="PANTHER" id="PTHR13754:SF13">
    <property type="entry name" value="METALLO-BETA-LACTAMASE SUPERFAMILY PROTEIN (AFU_ORTHOLOGUE AFUA_3G07630)"/>
    <property type="match status" value="1"/>
</dbReference>
<sequence length="267" mass="29441">MALKMTILVENHLSPHAAAGMQSRAGLSILLDDGESRILFDSGPDETVAHNARLINEPLTDLNAVVLSHGHYDHSGGITSLDPGTRIICHPGVLRERYAAVRLPGKVIPLKKLSVVERFCGLDVEYSKTPRVVAGRFVWSGEIPVESPEPWGYTDYRNATPDYVSDEGALIWRSSRGLVIMTGCGHRGLENTVRHCVNITGENRVYALIGGFHLRAASPLRLIRLKAFLRELAPEHVLGCHCTGRWGKLWLRNTHPVACGDTVIFEE</sequence>
<dbReference type="InterPro" id="IPR036866">
    <property type="entry name" value="RibonucZ/Hydroxyglut_hydro"/>
</dbReference>
<evidence type="ECO:0000313" key="3">
    <source>
        <dbReference type="EMBL" id="PJD77748.1"/>
    </source>
</evidence>
<dbReference type="PANTHER" id="PTHR13754">
    <property type="entry name" value="METALLO-BETA-LACTAMASE SUPERFAMILY PROTEIN"/>
    <property type="match status" value="1"/>
</dbReference>
<evidence type="ECO:0000259" key="1">
    <source>
        <dbReference type="SMART" id="SM00849"/>
    </source>
</evidence>
<keyword evidence="3" id="KW-0378">Hydrolase</keyword>
<dbReference type="SMART" id="SM00849">
    <property type="entry name" value="Lactamase_B"/>
    <property type="match status" value="1"/>
</dbReference>
<dbReference type="Proteomes" id="UP000229974">
    <property type="component" value="Unassembled WGS sequence"/>
</dbReference>
<dbReference type="SUPFAM" id="SSF56281">
    <property type="entry name" value="Metallo-hydrolase/oxidoreductase"/>
    <property type="match status" value="1"/>
</dbReference>
<organism evidence="3 5">
    <name type="scientific">Enterobacter hormaechei</name>
    <dbReference type="NCBI Taxonomy" id="158836"/>
    <lineage>
        <taxon>Bacteria</taxon>
        <taxon>Pseudomonadati</taxon>
        <taxon>Pseudomonadota</taxon>
        <taxon>Gammaproteobacteria</taxon>
        <taxon>Enterobacterales</taxon>
        <taxon>Enterobacteriaceae</taxon>
        <taxon>Enterobacter</taxon>
        <taxon>Enterobacter cloacae complex</taxon>
    </lineage>
</organism>
<dbReference type="RefSeq" id="WP_022650054.1">
    <property type="nucleotide sequence ID" value="NZ_BEEC01000102.1"/>
</dbReference>
<gene>
    <name evidence="3" type="ORF">B9Q30_25975</name>
    <name evidence="2" type="ORF">SAMEA2273352_04474</name>
</gene>
<dbReference type="Pfam" id="PF00753">
    <property type="entry name" value="Lactamase_B"/>
    <property type="match status" value="1"/>
</dbReference>
<dbReference type="EMBL" id="NEEW01000023">
    <property type="protein sequence ID" value="PJD77748.1"/>
    <property type="molecule type" value="Genomic_DNA"/>
</dbReference>
<dbReference type="InterPro" id="IPR041712">
    <property type="entry name" value="DHPS-like_MBL-fold"/>
</dbReference>
<dbReference type="Gene3D" id="3.60.15.10">
    <property type="entry name" value="Ribonuclease Z/Hydroxyacylglutathione hydrolase-like"/>
    <property type="match status" value="1"/>
</dbReference>
<name>A0A2J0PV29_9ENTR</name>
<dbReference type="InterPro" id="IPR052926">
    <property type="entry name" value="Metallo-beta-lactamase_dom"/>
</dbReference>
<dbReference type="InterPro" id="IPR001279">
    <property type="entry name" value="Metallo-B-lactamas"/>
</dbReference>
<feature type="domain" description="Metallo-beta-lactamase" evidence="1">
    <location>
        <begin position="25"/>
        <end position="175"/>
    </location>
</feature>
<dbReference type="GO" id="GO:0016787">
    <property type="term" value="F:hydrolase activity"/>
    <property type="evidence" value="ECO:0007669"/>
    <property type="project" value="UniProtKB-KW"/>
</dbReference>
<dbReference type="Proteomes" id="UP000076205">
    <property type="component" value="Unassembled WGS sequence"/>
</dbReference>
<evidence type="ECO:0000313" key="4">
    <source>
        <dbReference type="Proteomes" id="UP000076205"/>
    </source>
</evidence>
<proteinExistence type="predicted"/>
<dbReference type="GO" id="GO:0016740">
    <property type="term" value="F:transferase activity"/>
    <property type="evidence" value="ECO:0007669"/>
    <property type="project" value="TreeGrafter"/>
</dbReference>
<evidence type="ECO:0000313" key="5">
    <source>
        <dbReference type="Proteomes" id="UP000229974"/>
    </source>
</evidence>
<dbReference type="EMBL" id="FJYW01000013">
    <property type="protein sequence ID" value="CZY23876.1"/>
    <property type="molecule type" value="Genomic_DNA"/>
</dbReference>
<dbReference type="OrthoDB" id="9803916at2"/>